<sequence>MKRLPRLQLFAGPTAYTRIQRDGLVADDVKMLVGASGGPKWFCLFGLDQYLLTTFFKSRQAPLELLGSSAGAWRFACFAQIDGAAASRRFCDAYRTLFYPAKAPIGEVTAISKTVLDAVFPNPAHISQVVSNETFRLNFIVAQKKGRPLASSRIGQLGQISSAAAINLLHRPWLGRFYQRILFSQRYSRLEAPTDLPTTRHDLTAANLQAALLASGSIPLVLDPVTEIAGMQQGQFIDGGLTDYHFAWPFQTDGLVLFPHFYSHASPGWFDKSLPWRRAKPKLFSQVAMLCPTPQWIASLPYGKIPDRTDFNKLSDTARIAYWQEVTERSFELADDLANSRFELLPFK</sequence>
<protein>
    <submittedName>
        <fullName evidence="1">Patatin-like phospholipase family protein</fullName>
    </submittedName>
</protein>
<dbReference type="EMBL" id="JBHLXP010000001">
    <property type="protein sequence ID" value="MFC0048443.1"/>
    <property type="molecule type" value="Genomic_DNA"/>
</dbReference>
<evidence type="ECO:0000313" key="2">
    <source>
        <dbReference type="Proteomes" id="UP001589813"/>
    </source>
</evidence>
<organism evidence="1 2">
    <name type="scientific">Rheinheimera tilapiae</name>
    <dbReference type="NCBI Taxonomy" id="875043"/>
    <lineage>
        <taxon>Bacteria</taxon>
        <taxon>Pseudomonadati</taxon>
        <taxon>Pseudomonadota</taxon>
        <taxon>Gammaproteobacteria</taxon>
        <taxon>Chromatiales</taxon>
        <taxon>Chromatiaceae</taxon>
        <taxon>Rheinheimera</taxon>
    </lineage>
</organism>
<reference evidence="1 2" key="1">
    <citation type="submission" date="2024-09" db="EMBL/GenBank/DDBJ databases">
        <authorList>
            <person name="Sun Q."/>
            <person name="Mori K."/>
        </authorList>
    </citation>
    <scope>NUCLEOTIDE SEQUENCE [LARGE SCALE GENOMIC DNA]</scope>
    <source>
        <strain evidence="1 2">KCTC 23315</strain>
    </source>
</reference>
<dbReference type="RefSeq" id="WP_377242641.1">
    <property type="nucleotide sequence ID" value="NZ_JBHLXP010000001.1"/>
</dbReference>
<name>A0ABV6BG03_9GAMM</name>
<comment type="caution">
    <text evidence="1">The sequence shown here is derived from an EMBL/GenBank/DDBJ whole genome shotgun (WGS) entry which is preliminary data.</text>
</comment>
<dbReference type="Proteomes" id="UP001589813">
    <property type="component" value="Unassembled WGS sequence"/>
</dbReference>
<keyword evidence="2" id="KW-1185">Reference proteome</keyword>
<dbReference type="SUPFAM" id="SSF52151">
    <property type="entry name" value="FabD/lysophospholipase-like"/>
    <property type="match status" value="1"/>
</dbReference>
<dbReference type="InterPro" id="IPR016035">
    <property type="entry name" value="Acyl_Trfase/lysoPLipase"/>
</dbReference>
<gene>
    <name evidence="1" type="ORF">ACFFJP_09090</name>
</gene>
<accession>A0ABV6BG03</accession>
<proteinExistence type="predicted"/>
<evidence type="ECO:0000313" key="1">
    <source>
        <dbReference type="EMBL" id="MFC0048443.1"/>
    </source>
</evidence>